<dbReference type="Gene3D" id="3.40.50.720">
    <property type="entry name" value="NAD(P)-binding Rossmann-like Domain"/>
    <property type="match status" value="1"/>
</dbReference>
<evidence type="ECO:0000256" key="3">
    <source>
        <dbReference type="RuleBase" id="RU000363"/>
    </source>
</evidence>
<comment type="similarity">
    <text evidence="1 3">Belongs to the short-chain dehydrogenases/reductases (SDR) family.</text>
</comment>
<dbReference type="InterPro" id="IPR036291">
    <property type="entry name" value="NAD(P)-bd_dom_sf"/>
</dbReference>
<dbReference type="OrthoDB" id="3212478at2"/>
<evidence type="ECO:0000313" key="5">
    <source>
        <dbReference type="Proteomes" id="UP000274909"/>
    </source>
</evidence>
<dbReference type="Proteomes" id="UP000274909">
    <property type="component" value="Unassembled WGS sequence"/>
</dbReference>
<dbReference type="Pfam" id="PF00106">
    <property type="entry name" value="adh_short"/>
    <property type="match status" value="1"/>
</dbReference>
<protein>
    <submittedName>
        <fullName evidence="4">SDR family NAD(P)-dependent oxidoreductase</fullName>
    </submittedName>
</protein>
<dbReference type="PRINTS" id="PR00081">
    <property type="entry name" value="GDHRDH"/>
</dbReference>
<reference evidence="4 5" key="1">
    <citation type="submission" date="2018-12" db="EMBL/GenBank/DDBJ databases">
        <authorList>
            <person name="Li F."/>
        </authorList>
    </citation>
    <scope>NUCLEOTIDE SEQUENCE [LARGE SCALE GENOMIC DNA]</scope>
    <source>
        <strain evidence="4 5">EGI 6500705</strain>
    </source>
</reference>
<organism evidence="4 5">
    <name type="scientific">Labedella endophytica</name>
    <dbReference type="NCBI Taxonomy" id="1523160"/>
    <lineage>
        <taxon>Bacteria</taxon>
        <taxon>Bacillati</taxon>
        <taxon>Actinomycetota</taxon>
        <taxon>Actinomycetes</taxon>
        <taxon>Micrococcales</taxon>
        <taxon>Microbacteriaceae</taxon>
        <taxon>Labedella</taxon>
    </lineage>
</organism>
<name>A0A3S0WVM7_9MICO</name>
<dbReference type="EMBL" id="RZGZ01000004">
    <property type="protein sequence ID" value="RUQ98153.1"/>
    <property type="molecule type" value="Genomic_DNA"/>
</dbReference>
<gene>
    <name evidence="4" type="ORF">ELQ94_14110</name>
</gene>
<proteinExistence type="inferred from homology"/>
<dbReference type="RefSeq" id="WP_127051006.1">
    <property type="nucleotide sequence ID" value="NZ_RZGZ01000004.1"/>
</dbReference>
<dbReference type="PRINTS" id="PR00080">
    <property type="entry name" value="SDRFAMILY"/>
</dbReference>
<dbReference type="AlphaFoldDB" id="A0A3S0WVM7"/>
<dbReference type="SUPFAM" id="SSF51735">
    <property type="entry name" value="NAD(P)-binding Rossmann-fold domains"/>
    <property type="match status" value="1"/>
</dbReference>
<evidence type="ECO:0000313" key="4">
    <source>
        <dbReference type="EMBL" id="RUQ98153.1"/>
    </source>
</evidence>
<keyword evidence="5" id="KW-1185">Reference proteome</keyword>
<dbReference type="PANTHER" id="PTHR44169:SF6">
    <property type="entry name" value="NADPH-DEPENDENT 1-ACYLDIHYDROXYACETONE PHOSPHATE REDUCTASE"/>
    <property type="match status" value="1"/>
</dbReference>
<sequence>MNLNGATALVTGTSRGLGRSLALELVRRGATVYATARQPDDVDVPGSTVLRLDITDKRSVAEAAAVATDVDLLVNNAALTAIANLVDGDLDVIRKLMDSHFFGTLAMVRAFAPVLARNGGGAILNVLSSTAWTSVHGNSALAAAKSAEWGLTNGVRVELAPQGTHVAAFLPTLVGSDTLTDALRSAGLVLPDDVMTDPAELAALALDGLEADELEIVDPLGAEAKASLSGPPRALDLASLARS</sequence>
<accession>A0A3S0WVM7</accession>
<dbReference type="InterPro" id="IPR002347">
    <property type="entry name" value="SDR_fam"/>
</dbReference>
<comment type="caution">
    <text evidence="4">The sequence shown here is derived from an EMBL/GenBank/DDBJ whole genome shotgun (WGS) entry which is preliminary data.</text>
</comment>
<evidence type="ECO:0000256" key="1">
    <source>
        <dbReference type="ARBA" id="ARBA00006484"/>
    </source>
</evidence>
<dbReference type="GO" id="GO:0016491">
    <property type="term" value="F:oxidoreductase activity"/>
    <property type="evidence" value="ECO:0007669"/>
    <property type="project" value="UniProtKB-KW"/>
</dbReference>
<dbReference type="PANTHER" id="PTHR44169">
    <property type="entry name" value="NADPH-DEPENDENT 1-ACYLDIHYDROXYACETONE PHOSPHATE REDUCTASE"/>
    <property type="match status" value="1"/>
</dbReference>
<keyword evidence="2" id="KW-0560">Oxidoreductase</keyword>
<evidence type="ECO:0000256" key="2">
    <source>
        <dbReference type="ARBA" id="ARBA00023002"/>
    </source>
</evidence>